<feature type="compositionally biased region" description="Basic and acidic residues" evidence="1">
    <location>
        <begin position="121"/>
        <end position="136"/>
    </location>
</feature>
<keyword evidence="2" id="KW-1133">Transmembrane helix</keyword>
<evidence type="ECO:0000256" key="2">
    <source>
        <dbReference type="SAM" id="Phobius"/>
    </source>
</evidence>
<keyword evidence="2" id="KW-0812">Transmembrane</keyword>
<dbReference type="PANTHER" id="PTHR15723:SF0">
    <property type="entry name" value="CARBOHYDRATE SULFOTRANSFERASE 15"/>
    <property type="match status" value="1"/>
</dbReference>
<dbReference type="InterPro" id="IPR027417">
    <property type="entry name" value="P-loop_NTPase"/>
</dbReference>
<sequence length="609" mass="71304">MSEGTTVKRNVTVVVLVLTITVAFFAFRHKRVNITGSPARKATDKLNSMQTEQIQKHEKLKPVDHKVIFKLALEKTANEIIEEEKVYKSTNFQSKVVSKNKEEAFQIETDNEIIKPKKAGKKTDFQSKAVSEKALEDSEETEALPPKTKSKVDFQSKAVDKNAINKADEVVNAAVEQENSGNNKENFLTTTPTSERKLLDVRVEGWNSAIETLDVTETFKPDPDFKKVHQFTIDELVPFFPDAGIHRNSDNSTFENWLAMKFPPNSVWDQNYKTPCYIDYKSGRLRCIPHIYMVGWAKSGTTDMWWYWKNHPQLVPGWKETQFLTQFSFWPDHKTMKTFNELLFYFFDERTKKSQEKFPEHTMYDMTATIIYDNWHWRIKQGYMGDPLIPTHTNFHYLRKLHPGAQIVVMMRNPVTRALSFYNHGIDMSKKKNANLQFVYKDMPQSPLDIHKFFVDSIYHFNECVKKTSLRACCHLSGWESQNWGDPKYFMTLRIGIYYIFLEEVYKNYPPSQVHLVKSEDFYGSPLPTLNQLFTFLNISTQSTERLIQQKGSAIIMSIKKYFKPLIETYKLLQKFYAPFNQRLVSMLDDHKWAEWEKEINRLTGEDKS</sequence>
<evidence type="ECO:0000313" key="4">
    <source>
        <dbReference type="EMBL" id="KAF6023427.1"/>
    </source>
</evidence>
<name>A0A7J7JBQ2_BUGNE</name>
<reference evidence="4" key="1">
    <citation type="submission" date="2020-06" db="EMBL/GenBank/DDBJ databases">
        <title>Draft genome of Bugula neritina, a colonial animal packing powerful symbionts and potential medicines.</title>
        <authorList>
            <person name="Rayko M."/>
        </authorList>
    </citation>
    <scope>NUCLEOTIDE SEQUENCE [LARGE SCALE GENOMIC DNA]</scope>
    <source>
        <strain evidence="4">Kwan_BN1</strain>
    </source>
</reference>
<evidence type="ECO:0000259" key="3">
    <source>
        <dbReference type="Pfam" id="PF00685"/>
    </source>
</evidence>
<dbReference type="OrthoDB" id="526228at2759"/>
<feature type="domain" description="Sulfotransferase" evidence="3">
    <location>
        <begin position="388"/>
        <end position="545"/>
    </location>
</feature>
<gene>
    <name evidence="4" type="ORF">EB796_018266</name>
</gene>
<dbReference type="InterPro" id="IPR000863">
    <property type="entry name" value="Sulfotransferase_dom"/>
</dbReference>
<feature type="region of interest" description="Disordered" evidence="1">
    <location>
        <begin position="118"/>
        <end position="152"/>
    </location>
</feature>
<organism evidence="4 5">
    <name type="scientific">Bugula neritina</name>
    <name type="common">Brown bryozoan</name>
    <name type="synonym">Sertularia neritina</name>
    <dbReference type="NCBI Taxonomy" id="10212"/>
    <lineage>
        <taxon>Eukaryota</taxon>
        <taxon>Metazoa</taxon>
        <taxon>Spiralia</taxon>
        <taxon>Lophotrochozoa</taxon>
        <taxon>Bryozoa</taxon>
        <taxon>Gymnolaemata</taxon>
        <taxon>Cheilostomatida</taxon>
        <taxon>Flustrina</taxon>
        <taxon>Buguloidea</taxon>
        <taxon>Bugulidae</taxon>
        <taxon>Bugula</taxon>
    </lineage>
</organism>
<dbReference type="GO" id="GO:0019319">
    <property type="term" value="P:hexose biosynthetic process"/>
    <property type="evidence" value="ECO:0007669"/>
    <property type="project" value="TreeGrafter"/>
</dbReference>
<keyword evidence="2" id="KW-0472">Membrane</keyword>
<comment type="caution">
    <text evidence="4">The sequence shown here is derived from an EMBL/GenBank/DDBJ whole genome shotgun (WGS) entry which is preliminary data.</text>
</comment>
<dbReference type="Pfam" id="PF00685">
    <property type="entry name" value="Sulfotransfer_1"/>
    <property type="match status" value="1"/>
</dbReference>
<proteinExistence type="predicted"/>
<accession>A0A7J7JBQ2</accession>
<evidence type="ECO:0000256" key="1">
    <source>
        <dbReference type="SAM" id="MobiDB-lite"/>
    </source>
</evidence>
<dbReference type="EMBL" id="VXIV02002716">
    <property type="protein sequence ID" value="KAF6023427.1"/>
    <property type="molecule type" value="Genomic_DNA"/>
</dbReference>
<dbReference type="Proteomes" id="UP000593567">
    <property type="component" value="Unassembled WGS sequence"/>
</dbReference>
<dbReference type="GO" id="GO:0050659">
    <property type="term" value="F:N-acetylgalactosamine 4-sulfate 6-O-sulfotransferase activity"/>
    <property type="evidence" value="ECO:0007669"/>
    <property type="project" value="TreeGrafter"/>
</dbReference>
<feature type="transmembrane region" description="Helical" evidence="2">
    <location>
        <begin position="7"/>
        <end position="27"/>
    </location>
</feature>
<evidence type="ECO:0000313" key="5">
    <source>
        <dbReference type="Proteomes" id="UP000593567"/>
    </source>
</evidence>
<dbReference type="Gene3D" id="3.40.50.300">
    <property type="entry name" value="P-loop containing nucleotide triphosphate hydrolases"/>
    <property type="match status" value="1"/>
</dbReference>
<protein>
    <recommendedName>
        <fullName evidence="3">Sulfotransferase domain-containing protein</fullName>
    </recommendedName>
</protein>
<dbReference type="PANTHER" id="PTHR15723">
    <property type="entry name" value="CARBOHYDRATE SULFOTRANSFERASE 15"/>
    <property type="match status" value="1"/>
</dbReference>
<dbReference type="AlphaFoldDB" id="A0A7J7JBQ2"/>
<dbReference type="SUPFAM" id="SSF52540">
    <property type="entry name" value="P-loop containing nucleoside triphosphate hydrolases"/>
    <property type="match status" value="1"/>
</dbReference>
<keyword evidence="5" id="KW-1185">Reference proteome</keyword>
<dbReference type="InterPro" id="IPR052654">
    <property type="entry name" value="CS_Sulfotransferase"/>
</dbReference>